<sequence length="468" mass="52108">MHTIQRLSFPKFKLVYSGRRCHRTTISGPNDHLWLTKARECTKDTQRIGRNVESARLNPGVLIGKWAAAEILTMSLLDRPPAPPTKLGVYRILSPNAGVHVSPLQLGAGSIGDQWHKLGMGAMDKTDSFKLLNAYFDAGGNFIDTANGYQDETSEMFIGEWMEQRGIRDQIVLSTKFTMNFKARQNVQHQVNYAGNNRKSMTLSVEASLKKLRTSYIDILYVHFWDWDTSIRELMDGLHNLVALGKVLYLGISDTPAWVVAQANQYALDHGKSPFAIYQGCWNVLDRSLEREVIPMVRAHGMALAPWNVLAQGKFRTDAKEEARRVSGEKGRMLFSADWERNEDEKKISHALEKVAGEIGAKSITSGETCSSLNLPDLMQSVRAVAIAYLMHKVPYCFPIIGGRKVEHLMSNIEALEVLLSPEQIRFLEGVLTFDPGFPATPQLPPPSPGCTPAGVLLGTLRRSSEGT</sequence>
<proteinExistence type="inferred from homology"/>
<feature type="domain" description="NADP-dependent oxidoreductase" evidence="3">
    <location>
        <begin position="103"/>
        <end position="429"/>
    </location>
</feature>
<comment type="similarity">
    <text evidence="2">Belongs to the aldo/keto reductase family. Aldo/keto reductase 2 subfamily.</text>
</comment>
<reference evidence="4" key="1">
    <citation type="submission" date="2023-11" db="EMBL/GenBank/DDBJ databases">
        <authorList>
            <person name="De Vega J J."/>
            <person name="De Vega J J."/>
        </authorList>
    </citation>
    <scope>NUCLEOTIDE SEQUENCE</scope>
</reference>
<protein>
    <recommendedName>
        <fullName evidence="3">NADP-dependent oxidoreductase domain-containing protein</fullName>
    </recommendedName>
</protein>
<name>A0AAD2Q6C5_9AGAR</name>
<dbReference type="GO" id="GO:0016491">
    <property type="term" value="F:oxidoreductase activity"/>
    <property type="evidence" value="ECO:0007669"/>
    <property type="project" value="UniProtKB-KW"/>
</dbReference>
<dbReference type="InterPro" id="IPR050523">
    <property type="entry name" value="AKR_Detox_Biosynth"/>
</dbReference>
<dbReference type="Gene3D" id="3.20.20.100">
    <property type="entry name" value="NADP-dependent oxidoreductase domain"/>
    <property type="match status" value="1"/>
</dbReference>
<evidence type="ECO:0000313" key="4">
    <source>
        <dbReference type="EMBL" id="CAK5281183.1"/>
    </source>
</evidence>
<dbReference type="PANTHER" id="PTHR43364">
    <property type="entry name" value="NADH-SPECIFIC METHYLGLYOXAL REDUCTASE-RELATED"/>
    <property type="match status" value="1"/>
</dbReference>
<dbReference type="AlphaFoldDB" id="A0AAD2Q6C5"/>
<evidence type="ECO:0000313" key="5">
    <source>
        <dbReference type="Proteomes" id="UP001295794"/>
    </source>
</evidence>
<dbReference type="SUPFAM" id="SSF51430">
    <property type="entry name" value="NAD(P)-linked oxidoreductase"/>
    <property type="match status" value="1"/>
</dbReference>
<comment type="caution">
    <text evidence="4">The sequence shown here is derived from an EMBL/GenBank/DDBJ whole genome shotgun (WGS) entry which is preliminary data.</text>
</comment>
<gene>
    <name evidence="4" type="ORF">MYCIT1_LOCUS32107</name>
</gene>
<keyword evidence="5" id="KW-1185">Reference proteome</keyword>
<evidence type="ECO:0000256" key="1">
    <source>
        <dbReference type="ARBA" id="ARBA00023002"/>
    </source>
</evidence>
<dbReference type="InterPro" id="IPR023210">
    <property type="entry name" value="NADP_OxRdtase_dom"/>
</dbReference>
<evidence type="ECO:0000259" key="3">
    <source>
        <dbReference type="Pfam" id="PF00248"/>
    </source>
</evidence>
<dbReference type="InterPro" id="IPR036812">
    <property type="entry name" value="NAD(P)_OxRdtase_dom_sf"/>
</dbReference>
<evidence type="ECO:0000256" key="2">
    <source>
        <dbReference type="ARBA" id="ARBA00038157"/>
    </source>
</evidence>
<dbReference type="Proteomes" id="UP001295794">
    <property type="component" value="Unassembled WGS sequence"/>
</dbReference>
<dbReference type="Pfam" id="PF00248">
    <property type="entry name" value="Aldo_ket_red"/>
    <property type="match status" value="1"/>
</dbReference>
<organism evidence="4 5">
    <name type="scientific">Mycena citricolor</name>
    <dbReference type="NCBI Taxonomy" id="2018698"/>
    <lineage>
        <taxon>Eukaryota</taxon>
        <taxon>Fungi</taxon>
        <taxon>Dikarya</taxon>
        <taxon>Basidiomycota</taxon>
        <taxon>Agaricomycotina</taxon>
        <taxon>Agaricomycetes</taxon>
        <taxon>Agaricomycetidae</taxon>
        <taxon>Agaricales</taxon>
        <taxon>Marasmiineae</taxon>
        <taxon>Mycenaceae</taxon>
        <taxon>Mycena</taxon>
    </lineage>
</organism>
<accession>A0AAD2Q6C5</accession>
<keyword evidence="1" id="KW-0560">Oxidoreductase</keyword>
<dbReference type="EMBL" id="CAVNYO010000444">
    <property type="protein sequence ID" value="CAK5281183.1"/>
    <property type="molecule type" value="Genomic_DNA"/>
</dbReference>
<dbReference type="PANTHER" id="PTHR43364:SF2">
    <property type="entry name" value="ARYL-ALCOHOL DEHYDROGENASE AAD10-RELATED"/>
    <property type="match status" value="1"/>
</dbReference>